<keyword evidence="3" id="KW-0963">Cytoplasm</keyword>
<keyword evidence="7" id="KW-0418">Kinase</keyword>
<organism evidence="9 10">
    <name type="scientific">Marinilactibacillus piezotolerans</name>
    <dbReference type="NCBI Taxonomy" id="258723"/>
    <lineage>
        <taxon>Bacteria</taxon>
        <taxon>Bacillati</taxon>
        <taxon>Bacillota</taxon>
        <taxon>Bacilli</taxon>
        <taxon>Lactobacillales</taxon>
        <taxon>Carnobacteriaceae</taxon>
        <taxon>Marinilactibacillus</taxon>
    </lineage>
</organism>
<sequence length="150" mass="16387">MIGIVVAAHGKMSKGIIDAAELIIGGTDDIVPISLEQQDDVSILQEKITKGINKVNKNEGVIIFTDLFGASPYNQSTLAIRSLPIEIQNKTTIITGVNLPMLLEAINQKMIDSSIESAITAILDTSKQSTIEWSLKDEEDDLEIDEEDEF</sequence>
<dbReference type="GO" id="GO:0016020">
    <property type="term" value="C:membrane"/>
    <property type="evidence" value="ECO:0007669"/>
    <property type="project" value="InterPro"/>
</dbReference>
<evidence type="ECO:0000256" key="4">
    <source>
        <dbReference type="ARBA" id="ARBA00022597"/>
    </source>
</evidence>
<dbReference type="CDD" id="cd00006">
    <property type="entry name" value="PTS_IIA_man"/>
    <property type="match status" value="1"/>
</dbReference>
<evidence type="ECO:0000256" key="6">
    <source>
        <dbReference type="ARBA" id="ARBA00022683"/>
    </source>
</evidence>
<name>A0A1I3VHJ4_9LACT</name>
<reference evidence="10" key="1">
    <citation type="submission" date="2016-10" db="EMBL/GenBank/DDBJ databases">
        <authorList>
            <person name="Varghese N."/>
            <person name="Submissions S."/>
        </authorList>
    </citation>
    <scope>NUCLEOTIDE SEQUENCE [LARGE SCALE GENOMIC DNA]</scope>
    <source>
        <strain evidence="10">DSM 16108</strain>
    </source>
</reference>
<dbReference type="InterPro" id="IPR036662">
    <property type="entry name" value="PTS_EIIA_man-typ_sf"/>
</dbReference>
<protein>
    <submittedName>
        <fullName evidence="9">PTS system, mannose-specific IIA component</fullName>
    </submittedName>
</protein>
<dbReference type="GO" id="GO:0009401">
    <property type="term" value="P:phosphoenolpyruvate-dependent sugar phosphotransferase system"/>
    <property type="evidence" value="ECO:0007669"/>
    <property type="project" value="UniProtKB-KW"/>
</dbReference>
<evidence type="ECO:0000256" key="1">
    <source>
        <dbReference type="ARBA" id="ARBA00004496"/>
    </source>
</evidence>
<evidence type="ECO:0000313" key="10">
    <source>
        <dbReference type="Proteomes" id="UP000199589"/>
    </source>
</evidence>
<keyword evidence="10" id="KW-1185">Reference proteome</keyword>
<evidence type="ECO:0000313" key="9">
    <source>
        <dbReference type="EMBL" id="SFJ94630.1"/>
    </source>
</evidence>
<dbReference type="InterPro" id="IPR004701">
    <property type="entry name" value="PTS_EIIA_man-typ"/>
</dbReference>
<dbReference type="SUPFAM" id="SSF53062">
    <property type="entry name" value="PTS system fructose IIA component-like"/>
    <property type="match status" value="1"/>
</dbReference>
<evidence type="ECO:0000256" key="7">
    <source>
        <dbReference type="ARBA" id="ARBA00022777"/>
    </source>
</evidence>
<dbReference type="GO" id="GO:0016301">
    <property type="term" value="F:kinase activity"/>
    <property type="evidence" value="ECO:0007669"/>
    <property type="project" value="UniProtKB-KW"/>
</dbReference>
<gene>
    <name evidence="9" type="ORF">SAMN04488569_100343</name>
</gene>
<keyword evidence="2" id="KW-0813">Transport</keyword>
<dbReference type="InterPro" id="IPR033887">
    <property type="entry name" value="PTS_IIA_man"/>
</dbReference>
<dbReference type="OrthoDB" id="9799827at2"/>
<accession>A0A1I3VHJ4</accession>
<keyword evidence="6" id="KW-0598">Phosphotransferase system</keyword>
<comment type="subcellular location">
    <subcellularLocation>
        <location evidence="1">Cytoplasm</location>
    </subcellularLocation>
</comment>
<evidence type="ECO:0000256" key="5">
    <source>
        <dbReference type="ARBA" id="ARBA00022679"/>
    </source>
</evidence>
<keyword evidence="4" id="KW-0762">Sugar transport</keyword>
<dbReference type="PROSITE" id="PS51096">
    <property type="entry name" value="PTS_EIIA_TYPE_4"/>
    <property type="match status" value="1"/>
</dbReference>
<keyword evidence="5" id="KW-0808">Transferase</keyword>
<dbReference type="Proteomes" id="UP000199589">
    <property type="component" value="Unassembled WGS sequence"/>
</dbReference>
<evidence type="ECO:0000259" key="8">
    <source>
        <dbReference type="PROSITE" id="PS51096"/>
    </source>
</evidence>
<dbReference type="Pfam" id="PF03610">
    <property type="entry name" value="EIIA-man"/>
    <property type="match status" value="1"/>
</dbReference>
<evidence type="ECO:0000256" key="2">
    <source>
        <dbReference type="ARBA" id="ARBA00022448"/>
    </source>
</evidence>
<dbReference type="Gene3D" id="3.40.50.510">
    <property type="entry name" value="Phosphotransferase system, mannose-type IIA component"/>
    <property type="match status" value="1"/>
</dbReference>
<proteinExistence type="predicted"/>
<dbReference type="GO" id="GO:0005737">
    <property type="term" value="C:cytoplasm"/>
    <property type="evidence" value="ECO:0007669"/>
    <property type="project" value="UniProtKB-SubCell"/>
</dbReference>
<dbReference type="PANTHER" id="PTHR33799">
    <property type="entry name" value="PTS PERMEASE-RELATED-RELATED"/>
    <property type="match status" value="1"/>
</dbReference>
<dbReference type="PANTHER" id="PTHR33799:SF1">
    <property type="entry name" value="PTS SYSTEM MANNOSE-SPECIFIC EIIAB COMPONENT-RELATED"/>
    <property type="match status" value="1"/>
</dbReference>
<feature type="domain" description="PTS EIIA type-4" evidence="8">
    <location>
        <begin position="1"/>
        <end position="130"/>
    </location>
</feature>
<evidence type="ECO:0000256" key="3">
    <source>
        <dbReference type="ARBA" id="ARBA00022490"/>
    </source>
</evidence>
<dbReference type="InterPro" id="IPR051471">
    <property type="entry name" value="Bacterial_PTS_sugar_comp"/>
</dbReference>
<dbReference type="EMBL" id="FOSJ01000003">
    <property type="protein sequence ID" value="SFJ94630.1"/>
    <property type="molecule type" value="Genomic_DNA"/>
</dbReference>
<dbReference type="RefSeq" id="WP_072693844.1">
    <property type="nucleotide sequence ID" value="NZ_FOSJ01000003.1"/>
</dbReference>
<dbReference type="AlphaFoldDB" id="A0A1I3VHJ4"/>